<feature type="domain" description="HNH nuclease" evidence="1">
    <location>
        <begin position="2"/>
        <end position="40"/>
    </location>
</feature>
<feature type="non-terminal residue" evidence="2">
    <location>
        <position position="218"/>
    </location>
</feature>
<dbReference type="CDD" id="cd00085">
    <property type="entry name" value="HNHc"/>
    <property type="match status" value="1"/>
</dbReference>
<dbReference type="InterPro" id="IPR003615">
    <property type="entry name" value="HNH_nuc"/>
</dbReference>
<dbReference type="Pfam" id="PF13392">
    <property type="entry name" value="HNH_3"/>
    <property type="match status" value="3"/>
</dbReference>
<feature type="domain" description="HNH nuclease" evidence="1">
    <location>
        <begin position="179"/>
        <end position="218"/>
    </location>
</feature>
<feature type="domain" description="HNH nuclease" evidence="1">
    <location>
        <begin position="97"/>
        <end position="135"/>
    </location>
</feature>
<evidence type="ECO:0000313" key="2">
    <source>
        <dbReference type="EMBL" id="GAG08346.1"/>
    </source>
</evidence>
<organism evidence="2">
    <name type="scientific">marine sediment metagenome</name>
    <dbReference type="NCBI Taxonomy" id="412755"/>
    <lineage>
        <taxon>unclassified sequences</taxon>
        <taxon>metagenomes</taxon>
        <taxon>ecological metagenomes</taxon>
    </lineage>
</organism>
<sequence length="218" mass="25732">MEKKLGRLLDTRTEVVHHKDGDKLNNDPDNLELTTRSEHSKYHWPKAEVWSKEVGIDHEQFSTIRKPSKIREWSGYLYEYDPDNIMANVVGYVAVGRKVMAEHLGRPLEKNEILRYKNRDRKDNRVENLEIVKRKYGFKKSNVKYRSGVRKGFGIRNGYAVIWNPEHPMARPSGYILEHRLIMANHLGRMLDRSEHVHHKNGNRLDNRLENLEVVSNR</sequence>
<comment type="caution">
    <text evidence="2">The sequence shown here is derived from an EMBL/GenBank/DDBJ whole genome shotgun (WGS) entry which is preliminary data.</text>
</comment>
<gene>
    <name evidence="2" type="ORF">S01H1_36912</name>
</gene>
<protein>
    <recommendedName>
        <fullName evidence="1">HNH nuclease domain-containing protein</fullName>
    </recommendedName>
</protein>
<name>X0W6P6_9ZZZZ</name>
<dbReference type="SUPFAM" id="SSF54060">
    <property type="entry name" value="His-Me finger endonucleases"/>
    <property type="match status" value="2"/>
</dbReference>
<dbReference type="Gene3D" id="3.90.75.20">
    <property type="match status" value="2"/>
</dbReference>
<dbReference type="EMBL" id="BARS01023163">
    <property type="protein sequence ID" value="GAG08346.1"/>
    <property type="molecule type" value="Genomic_DNA"/>
</dbReference>
<reference evidence="2" key="1">
    <citation type="journal article" date="2014" name="Front. Microbiol.">
        <title>High frequency of phylogenetically diverse reductive dehalogenase-homologous genes in deep subseafloor sedimentary metagenomes.</title>
        <authorList>
            <person name="Kawai M."/>
            <person name="Futagami T."/>
            <person name="Toyoda A."/>
            <person name="Takaki Y."/>
            <person name="Nishi S."/>
            <person name="Hori S."/>
            <person name="Arai W."/>
            <person name="Tsubouchi T."/>
            <person name="Morono Y."/>
            <person name="Uchiyama I."/>
            <person name="Ito T."/>
            <person name="Fujiyama A."/>
            <person name="Inagaki F."/>
            <person name="Takami H."/>
        </authorList>
    </citation>
    <scope>NUCLEOTIDE SEQUENCE</scope>
    <source>
        <strain evidence="2">Expedition CK06-06</strain>
    </source>
</reference>
<accession>X0W6P6</accession>
<dbReference type="InterPro" id="IPR044925">
    <property type="entry name" value="His-Me_finger_sf"/>
</dbReference>
<dbReference type="AlphaFoldDB" id="X0W6P6"/>
<evidence type="ECO:0000259" key="1">
    <source>
        <dbReference type="Pfam" id="PF13392"/>
    </source>
</evidence>
<proteinExistence type="predicted"/>